<dbReference type="GO" id="GO:0051607">
    <property type="term" value="P:defense response to virus"/>
    <property type="evidence" value="ECO:0007669"/>
    <property type="project" value="UniProtKB-KW"/>
</dbReference>
<dbReference type="InterPro" id="IPR006116">
    <property type="entry name" value="NT_2-5OAS_ClassI-CCAase"/>
</dbReference>
<dbReference type="AlphaFoldDB" id="A0A7X3FQR1"/>
<dbReference type="CDD" id="cd05400">
    <property type="entry name" value="NT_2-5OAS_ClassI-CCAase"/>
    <property type="match status" value="1"/>
</dbReference>
<evidence type="ECO:0000256" key="5">
    <source>
        <dbReference type="ARBA" id="ARBA00022840"/>
    </source>
</evidence>
<dbReference type="GO" id="GO:0005524">
    <property type="term" value="F:ATP binding"/>
    <property type="evidence" value="ECO:0007669"/>
    <property type="project" value="UniProtKB-KW"/>
</dbReference>
<dbReference type="Pfam" id="PF21654">
    <property type="entry name" value="DncV-like_NTFase"/>
    <property type="match status" value="1"/>
</dbReference>
<evidence type="ECO:0000256" key="3">
    <source>
        <dbReference type="ARBA" id="ARBA00022723"/>
    </source>
</evidence>
<proteinExistence type="predicted"/>
<comment type="caution">
    <text evidence="13">The sequence shown here is derived from an EMBL/GenBank/DDBJ whole genome shotgun (WGS) entry which is preliminary data.</text>
</comment>
<evidence type="ECO:0000256" key="1">
    <source>
        <dbReference type="ARBA" id="ARBA00022679"/>
    </source>
</evidence>
<dbReference type="GO" id="GO:0046872">
    <property type="term" value="F:metal ion binding"/>
    <property type="evidence" value="ECO:0007669"/>
    <property type="project" value="UniProtKB-KW"/>
</dbReference>
<gene>
    <name evidence="13" type="ORF">GO014_07575</name>
</gene>
<keyword evidence="7" id="KW-0546">Nucleotide metabolism</keyword>
<evidence type="ECO:0000256" key="6">
    <source>
        <dbReference type="ARBA" id="ARBA00022842"/>
    </source>
</evidence>
<dbReference type="EMBL" id="WQRF01000001">
    <property type="protein sequence ID" value="MVS98878.1"/>
    <property type="molecule type" value="Genomic_DNA"/>
</dbReference>
<keyword evidence="14" id="KW-1185">Reference proteome</keyword>
<evidence type="ECO:0000256" key="8">
    <source>
        <dbReference type="ARBA" id="ARBA00023118"/>
    </source>
</evidence>
<dbReference type="GO" id="GO:0009117">
    <property type="term" value="P:nucleotide metabolic process"/>
    <property type="evidence" value="ECO:0007669"/>
    <property type="project" value="UniProtKB-KW"/>
</dbReference>
<dbReference type="GO" id="GO:0016779">
    <property type="term" value="F:nucleotidyltransferase activity"/>
    <property type="evidence" value="ECO:0007669"/>
    <property type="project" value="UniProtKB-KW"/>
</dbReference>
<protein>
    <recommendedName>
        <fullName evidence="9">Cyclic GMP-AMP synthase</fullName>
    </recommendedName>
</protein>
<keyword evidence="8" id="KW-0051">Antiviral defense</keyword>
<feature type="compositionally biased region" description="Low complexity" evidence="11">
    <location>
        <begin position="385"/>
        <end position="406"/>
    </location>
</feature>
<keyword evidence="1 13" id="KW-0808">Transferase</keyword>
<evidence type="ECO:0000256" key="7">
    <source>
        <dbReference type="ARBA" id="ARBA00023080"/>
    </source>
</evidence>
<feature type="domain" description="Cyclic GMP-AMP synthase DncV-like nucleotidyltransferase" evidence="12">
    <location>
        <begin position="58"/>
        <end position="139"/>
    </location>
</feature>
<evidence type="ECO:0000259" key="12">
    <source>
        <dbReference type="Pfam" id="PF21654"/>
    </source>
</evidence>
<feature type="region of interest" description="Disordered" evidence="11">
    <location>
        <begin position="374"/>
        <end position="406"/>
    </location>
</feature>
<evidence type="ECO:0000256" key="9">
    <source>
        <dbReference type="ARBA" id="ARBA00044145"/>
    </source>
</evidence>
<accession>A0A7X3FQR1</accession>
<organism evidence="13 14">
    <name type="scientific">Devosia marina</name>
    <dbReference type="NCBI Taxonomy" id="2683198"/>
    <lineage>
        <taxon>Bacteria</taxon>
        <taxon>Pseudomonadati</taxon>
        <taxon>Pseudomonadota</taxon>
        <taxon>Alphaproteobacteria</taxon>
        <taxon>Hyphomicrobiales</taxon>
        <taxon>Devosiaceae</taxon>
        <taxon>Devosia</taxon>
    </lineage>
</organism>
<evidence type="ECO:0000256" key="4">
    <source>
        <dbReference type="ARBA" id="ARBA00022741"/>
    </source>
</evidence>
<evidence type="ECO:0000256" key="2">
    <source>
        <dbReference type="ARBA" id="ARBA00022695"/>
    </source>
</evidence>
<evidence type="ECO:0000256" key="10">
    <source>
        <dbReference type="ARBA" id="ARBA00048304"/>
    </source>
</evidence>
<evidence type="ECO:0000313" key="14">
    <source>
        <dbReference type="Proteomes" id="UP000438106"/>
    </source>
</evidence>
<sequence>MNYHAKPPATHDDVLNGLAEAIDIGQSKYDDAVERYKTLGRHLDRDGSTIKHLDPLISPQGSFLLGLVNRPWDDTEVYDLDLVCRLTASRNSVSQAELKRLVGGEVLSYAKKHGMEKPDDHRRCWRLNYAESALFHMDILPAIPDAEGYRRRLNEAGYGELARSQDLTGHALAITDKLHPRYRDIHPDWYQSNPTGYAAWFRQRMAVRAAHTGLLLERQLVTASVDQVPDAKLKTPLQKVIQLLKRHRDFMFRDDLDDKPISIIITTLAAHSYNGQSSISDALEVVLRGMDGYIQNRSGVAWVANPVNPAENFADKWEETPAKRANFYRWLEAARRDFALYLKGSSFLKLPKQLEESFGQRAVSAALGPETVAAPAVHRPSQGDRVAAAAEAARTNRQPAAPWQAE</sequence>
<dbReference type="RefSeq" id="WP_157289718.1">
    <property type="nucleotide sequence ID" value="NZ_WQRF01000001.1"/>
</dbReference>
<keyword evidence="4" id="KW-0547">Nucleotide-binding</keyword>
<evidence type="ECO:0000313" key="13">
    <source>
        <dbReference type="EMBL" id="MVS98878.1"/>
    </source>
</evidence>
<comment type="catalytic activity">
    <reaction evidence="10">
        <text>GTP + ATP = 3',3'-cGAMP + 2 diphosphate</text>
        <dbReference type="Rhea" id="RHEA:35647"/>
        <dbReference type="ChEBI" id="CHEBI:30616"/>
        <dbReference type="ChEBI" id="CHEBI:33019"/>
        <dbReference type="ChEBI" id="CHEBI:37565"/>
        <dbReference type="ChEBI" id="CHEBI:71501"/>
    </reaction>
    <physiologicalReaction direction="left-to-right" evidence="10">
        <dbReference type="Rhea" id="RHEA:35648"/>
    </physiologicalReaction>
</comment>
<reference evidence="13 14" key="1">
    <citation type="submission" date="2019-12" db="EMBL/GenBank/DDBJ databases">
        <title>Devosia maris sp. nov., isolated from the deep seawater.</title>
        <authorList>
            <person name="Liu Y."/>
        </authorList>
    </citation>
    <scope>NUCLEOTIDE SEQUENCE [LARGE SCALE GENOMIC DNA]</scope>
    <source>
        <strain evidence="13 14">L53-10-65</strain>
    </source>
</reference>
<dbReference type="Proteomes" id="UP000438106">
    <property type="component" value="Unassembled WGS sequence"/>
</dbReference>
<keyword evidence="3" id="KW-0479">Metal-binding</keyword>
<name>A0A7X3FQR1_9HYPH</name>
<evidence type="ECO:0000256" key="11">
    <source>
        <dbReference type="SAM" id="MobiDB-lite"/>
    </source>
</evidence>
<keyword evidence="5" id="KW-0067">ATP-binding</keyword>
<keyword evidence="2" id="KW-0548">Nucleotidyltransferase</keyword>
<dbReference type="InterPro" id="IPR048445">
    <property type="entry name" value="DncV-like_NTFase"/>
</dbReference>
<keyword evidence="6" id="KW-0460">Magnesium</keyword>